<dbReference type="Pfam" id="PF00149">
    <property type="entry name" value="Metallophos"/>
    <property type="match status" value="1"/>
</dbReference>
<dbReference type="GO" id="GO:0042138">
    <property type="term" value="P:meiotic DNA double-strand break formation"/>
    <property type="evidence" value="ECO:0007669"/>
    <property type="project" value="TreeGrafter"/>
</dbReference>
<dbReference type="Gene3D" id="3.60.21.10">
    <property type="match status" value="1"/>
</dbReference>
<evidence type="ECO:0000256" key="13">
    <source>
        <dbReference type="ARBA" id="ARBA00023211"/>
    </source>
</evidence>
<dbReference type="EMBL" id="JBBCAQ010000017">
    <property type="protein sequence ID" value="KAK7597819.1"/>
    <property type="molecule type" value="Genomic_DNA"/>
</dbReference>
<dbReference type="Gene3D" id="3.30.110.110">
    <property type="entry name" value="Mre11, capping domain"/>
    <property type="match status" value="1"/>
</dbReference>
<evidence type="ECO:0000256" key="17">
    <source>
        <dbReference type="PIRSR" id="PIRSR000882-1"/>
    </source>
</evidence>
<protein>
    <recommendedName>
        <fullName evidence="16">Double-strand break repair protein</fullName>
    </recommendedName>
</protein>
<comment type="similarity">
    <text evidence="4 16 18">Belongs to the MRE11/RAD32 family.</text>
</comment>
<evidence type="ECO:0000256" key="14">
    <source>
        <dbReference type="ARBA" id="ARBA00023242"/>
    </source>
</evidence>
<keyword evidence="15 16" id="KW-0469">Meiosis</keyword>
<dbReference type="PANTHER" id="PTHR10139">
    <property type="entry name" value="DOUBLE-STRAND BREAK REPAIR PROTEIN MRE11"/>
    <property type="match status" value="1"/>
</dbReference>
<reference evidence="21 22" key="1">
    <citation type="submission" date="2024-03" db="EMBL/GenBank/DDBJ databases">
        <title>Adaptation during the transition from Ophiocordyceps entomopathogen to insect associate is accompanied by gene loss and intensified selection.</title>
        <authorList>
            <person name="Ward C.M."/>
            <person name="Onetto C.A."/>
            <person name="Borneman A.R."/>
        </authorList>
    </citation>
    <scope>NUCLEOTIDE SEQUENCE [LARGE SCALE GENOMIC DNA]</scope>
    <source>
        <strain evidence="21">AWRI1</strain>
        <tissue evidence="21">Single Adult Female</tissue>
    </source>
</reference>
<dbReference type="InterPro" id="IPR029052">
    <property type="entry name" value="Metallo-depent_PP-like"/>
</dbReference>
<dbReference type="GO" id="GO:0030870">
    <property type="term" value="C:Mre11 complex"/>
    <property type="evidence" value="ECO:0007669"/>
    <property type="project" value="UniProtKB-UniRule"/>
</dbReference>
<dbReference type="GO" id="GO:0097552">
    <property type="term" value="P:mitochondrial double-strand break repair via homologous recombination"/>
    <property type="evidence" value="ECO:0007669"/>
    <property type="project" value="TreeGrafter"/>
</dbReference>
<dbReference type="InterPro" id="IPR038487">
    <property type="entry name" value="Mre11_capping_dom"/>
</dbReference>
<dbReference type="InterPro" id="IPR004843">
    <property type="entry name" value="Calcineurin-like_PHP"/>
</dbReference>
<dbReference type="GO" id="GO:0031573">
    <property type="term" value="P:mitotic intra-S DNA damage checkpoint signaling"/>
    <property type="evidence" value="ECO:0007669"/>
    <property type="project" value="TreeGrafter"/>
</dbReference>
<feature type="compositionally biased region" description="Basic and acidic residues" evidence="19">
    <location>
        <begin position="535"/>
        <end position="545"/>
    </location>
</feature>
<evidence type="ECO:0000256" key="7">
    <source>
        <dbReference type="ARBA" id="ARBA00022723"/>
    </source>
</evidence>
<comment type="caution">
    <text evidence="21">The sequence shown here is derived from an EMBL/GenBank/DDBJ whole genome shotgun (WGS) entry which is preliminary data.</text>
</comment>
<feature type="compositionally biased region" description="Low complexity" evidence="19">
    <location>
        <begin position="603"/>
        <end position="638"/>
    </location>
</feature>
<dbReference type="FunFam" id="3.60.21.10:FF:000011">
    <property type="entry name" value="Double-strand break repair protein"/>
    <property type="match status" value="1"/>
</dbReference>
<evidence type="ECO:0000259" key="20">
    <source>
        <dbReference type="SMART" id="SM01347"/>
    </source>
</evidence>
<feature type="compositionally biased region" description="Acidic residues" evidence="19">
    <location>
        <begin position="547"/>
        <end position="560"/>
    </location>
</feature>
<dbReference type="GO" id="GO:0030145">
    <property type="term" value="F:manganese ion binding"/>
    <property type="evidence" value="ECO:0007669"/>
    <property type="project" value="UniProtKB-UniRule"/>
</dbReference>
<evidence type="ECO:0000313" key="22">
    <source>
        <dbReference type="Proteomes" id="UP001367676"/>
    </source>
</evidence>
<feature type="compositionally biased region" description="Low complexity" evidence="19">
    <location>
        <begin position="582"/>
        <end position="595"/>
    </location>
</feature>
<comment type="subcellular location">
    <subcellularLocation>
        <location evidence="3">Chromosome</location>
    </subcellularLocation>
    <subcellularLocation>
        <location evidence="2 16">Nucleus</location>
    </subcellularLocation>
</comment>
<evidence type="ECO:0000256" key="1">
    <source>
        <dbReference type="ARBA" id="ARBA00001936"/>
    </source>
</evidence>
<keyword evidence="22" id="KW-1185">Reference proteome</keyword>
<evidence type="ECO:0000256" key="9">
    <source>
        <dbReference type="ARBA" id="ARBA00022763"/>
    </source>
</evidence>
<evidence type="ECO:0000256" key="4">
    <source>
        <dbReference type="ARBA" id="ARBA00009028"/>
    </source>
</evidence>
<dbReference type="Proteomes" id="UP001367676">
    <property type="component" value="Unassembled WGS sequence"/>
</dbReference>
<dbReference type="PIRSF" id="PIRSF000882">
    <property type="entry name" value="DSB_repair_MRE11"/>
    <property type="match status" value="1"/>
</dbReference>
<dbReference type="Pfam" id="PF04152">
    <property type="entry name" value="Mre11_DNA_bind"/>
    <property type="match status" value="1"/>
</dbReference>
<dbReference type="InterPro" id="IPR003701">
    <property type="entry name" value="Mre11"/>
</dbReference>
<proteinExistence type="inferred from homology"/>
<dbReference type="InterPro" id="IPR041796">
    <property type="entry name" value="Mre11_N"/>
</dbReference>
<dbReference type="GO" id="GO:0007095">
    <property type="term" value="P:mitotic G2 DNA damage checkpoint signaling"/>
    <property type="evidence" value="ECO:0007669"/>
    <property type="project" value="TreeGrafter"/>
</dbReference>
<evidence type="ECO:0000313" key="21">
    <source>
        <dbReference type="EMBL" id="KAK7597819.1"/>
    </source>
</evidence>
<feature type="region of interest" description="Disordered" evidence="19">
    <location>
        <begin position="535"/>
        <end position="648"/>
    </location>
</feature>
<organism evidence="21 22">
    <name type="scientific">Parthenolecanium corni</name>
    <dbReference type="NCBI Taxonomy" id="536013"/>
    <lineage>
        <taxon>Eukaryota</taxon>
        <taxon>Metazoa</taxon>
        <taxon>Ecdysozoa</taxon>
        <taxon>Arthropoda</taxon>
        <taxon>Hexapoda</taxon>
        <taxon>Insecta</taxon>
        <taxon>Pterygota</taxon>
        <taxon>Neoptera</taxon>
        <taxon>Paraneoptera</taxon>
        <taxon>Hemiptera</taxon>
        <taxon>Sternorrhyncha</taxon>
        <taxon>Coccoidea</taxon>
        <taxon>Coccidae</taxon>
        <taxon>Parthenolecanium</taxon>
    </lineage>
</organism>
<evidence type="ECO:0000256" key="10">
    <source>
        <dbReference type="ARBA" id="ARBA00022801"/>
    </source>
</evidence>
<feature type="active site" description="Proton donor" evidence="17">
    <location>
        <position position="131"/>
    </location>
</feature>
<dbReference type="GO" id="GO:0008296">
    <property type="term" value="F:3'-5'-DNA exonuclease activity"/>
    <property type="evidence" value="ECO:0007669"/>
    <property type="project" value="InterPro"/>
</dbReference>
<dbReference type="NCBIfam" id="TIGR00583">
    <property type="entry name" value="mre11"/>
    <property type="match status" value="1"/>
</dbReference>
<sequence length="648" mass="75016">MDSLAISEAPVDDIFRILIATDTHLGYAEDDPERCNDSFIAFEEVLRLARAHEVDFLLLGGDLFHETRPSTQCMHKCLELLRQYCLGDKPISVEFLSDQKLNFQHASQTIVNYYDPNLSISIPVFSIHGNHDDPTGQKQLSCLDILSVTGFVNYFGKWTDLTEVKISPILLRKGNSKIALYGLSHIKDERLSRLFRDGKVQWFRPDEDTEDWFNIFVCHQNREERGLAKYLAEESLPAFLDLVVWGHEHECRLEDERRLELKWNPTREFYIMQPGSSVATSLCIGESQMKHVALLNVCKRKFKVDTLRLKTVRPFICETVSLSECNLPELGDNTSAKVQDYLEERINFWIDEAKKQLTGHDKQPTLPLIRVRVEYKDEEQTFNTIRFGQRFHSRVANPTDLVLLKREKKASSRKTKDNDRDEREELDELLENESGEDWESKMNYYMLRYFDEVSRKTLQVLSLTGMNDAVTSFVEKNDKEKFKMILDHQMNKVCKYLCDKKIDVDRIDEEIENYRIQRMHAGDQQEREELQRLKSTRERTQKIEEPTTIEDEDTDIENGDGDITIIQPVQSTQRGRGRGSRARGTTTTTRATTSRARGRARGTRAGAVSANTTRANTSAASSRQSSRTSQKTLTQTRLIYDEDDEDDF</sequence>
<name>A0AAN9TYZ5_9HEMI</name>
<evidence type="ECO:0000256" key="2">
    <source>
        <dbReference type="ARBA" id="ARBA00004123"/>
    </source>
</evidence>
<keyword evidence="6 16" id="KW-0540">Nuclease</keyword>
<evidence type="ECO:0000256" key="18">
    <source>
        <dbReference type="RuleBase" id="RU003447"/>
    </source>
</evidence>
<dbReference type="CDD" id="cd00840">
    <property type="entry name" value="MPP_Mre11_N"/>
    <property type="match status" value="1"/>
</dbReference>
<evidence type="ECO:0000256" key="16">
    <source>
        <dbReference type="PIRNR" id="PIRNR000882"/>
    </source>
</evidence>
<dbReference type="GO" id="GO:0000014">
    <property type="term" value="F:single-stranded DNA endodeoxyribonuclease activity"/>
    <property type="evidence" value="ECO:0007669"/>
    <property type="project" value="TreeGrafter"/>
</dbReference>
<comment type="function">
    <text evidence="16">Core component of the MRN complex, which plays a central role in double-strand break (DSB) repair, DNA recombination, maintenance of telomere integrity and meiosis. The MRN complex is involved in the repair of DNA double-strand breaks (DSBs) via homologous recombination (HR), an error-free mechanism which primarily occurs during S and G2 phases. The complex (1) mediates the end resection of damaged DNA, which generates proper single-stranded DNA, a key initial steps in HR, and is (2) required for the recruitment of other repair factors and efficient activation of ATM and ATR upon DNA damage. Within the MRN complex, MRE11 possesses both single-strand endonuclease activity and double-strand-specific 3'-5' exonuclease activity. MRE11 first endonucleolytically cleaves the 5' strand at DNA DSB ends to prevent non-homologous end joining (NHEJ) and licence HR. It then generates a single-stranded DNA gap via 3' to 5' exonucleolytic degradation, which is required for single-strand invasion and recombination.</text>
</comment>
<keyword evidence="8 16" id="KW-0255">Endonuclease</keyword>
<dbReference type="SMART" id="SM01347">
    <property type="entry name" value="Mre11_DNA_bind"/>
    <property type="match status" value="1"/>
</dbReference>
<dbReference type="PANTHER" id="PTHR10139:SF1">
    <property type="entry name" value="DOUBLE-STRAND BREAK REPAIR PROTEIN MRE11"/>
    <property type="match status" value="1"/>
</dbReference>
<dbReference type="GO" id="GO:0000724">
    <property type="term" value="P:double-strand break repair via homologous recombination"/>
    <property type="evidence" value="ECO:0007669"/>
    <property type="project" value="TreeGrafter"/>
</dbReference>
<evidence type="ECO:0000256" key="3">
    <source>
        <dbReference type="ARBA" id="ARBA00004286"/>
    </source>
</evidence>
<feature type="domain" description="Mre11 DNA-binding" evidence="20">
    <location>
        <begin position="302"/>
        <end position="473"/>
    </location>
</feature>
<keyword evidence="13 16" id="KW-0464">Manganese</keyword>
<dbReference type="GO" id="GO:0000723">
    <property type="term" value="P:telomere maintenance"/>
    <property type="evidence" value="ECO:0007669"/>
    <property type="project" value="TreeGrafter"/>
</dbReference>
<keyword evidence="9 16" id="KW-0227">DNA damage</keyword>
<dbReference type="GO" id="GO:0006303">
    <property type="term" value="P:double-strand break repair via nonhomologous end joining"/>
    <property type="evidence" value="ECO:0007669"/>
    <property type="project" value="TreeGrafter"/>
</dbReference>
<evidence type="ECO:0000256" key="19">
    <source>
        <dbReference type="SAM" id="MobiDB-lite"/>
    </source>
</evidence>
<evidence type="ECO:0000256" key="5">
    <source>
        <dbReference type="ARBA" id="ARBA00022454"/>
    </source>
</evidence>
<accession>A0AAN9TYZ5</accession>
<evidence type="ECO:0000256" key="8">
    <source>
        <dbReference type="ARBA" id="ARBA00022759"/>
    </source>
</evidence>
<gene>
    <name evidence="21" type="ORF">V9T40_010044</name>
</gene>
<dbReference type="AlphaFoldDB" id="A0AAN9TYZ5"/>
<evidence type="ECO:0000256" key="15">
    <source>
        <dbReference type="ARBA" id="ARBA00023254"/>
    </source>
</evidence>
<keyword evidence="12 16" id="KW-0234">DNA repair</keyword>
<dbReference type="SUPFAM" id="SSF56300">
    <property type="entry name" value="Metallo-dependent phosphatases"/>
    <property type="match status" value="1"/>
</dbReference>
<evidence type="ECO:0000256" key="6">
    <source>
        <dbReference type="ARBA" id="ARBA00022722"/>
    </source>
</evidence>
<keyword evidence="11 16" id="KW-0269">Exonuclease</keyword>
<keyword evidence="14 16" id="KW-0539">Nucleus</keyword>
<comment type="cofactor">
    <cofactor evidence="1 16">
        <name>Mn(2+)</name>
        <dbReference type="ChEBI" id="CHEBI:29035"/>
    </cofactor>
</comment>
<keyword evidence="7" id="KW-0479">Metal-binding</keyword>
<evidence type="ECO:0000256" key="11">
    <source>
        <dbReference type="ARBA" id="ARBA00022839"/>
    </source>
</evidence>
<dbReference type="GO" id="GO:0035861">
    <property type="term" value="C:site of double-strand break"/>
    <property type="evidence" value="ECO:0007669"/>
    <property type="project" value="TreeGrafter"/>
</dbReference>
<dbReference type="InterPro" id="IPR007281">
    <property type="entry name" value="Mre11_DNA-bd"/>
</dbReference>
<evidence type="ECO:0000256" key="12">
    <source>
        <dbReference type="ARBA" id="ARBA00023204"/>
    </source>
</evidence>
<keyword evidence="5" id="KW-0158">Chromosome</keyword>
<keyword evidence="10 16" id="KW-0378">Hydrolase</keyword>